<proteinExistence type="predicted"/>
<reference evidence="2 3" key="1">
    <citation type="submission" date="2018-04" db="EMBL/GenBank/DDBJ databases">
        <authorList>
            <person name="Eckel V.P."/>
            <person name="Vogel R.F."/>
        </authorList>
    </citation>
    <scope>NUCLEOTIDE SEQUENCE [LARGE SCALE GENOMIC DNA]</scope>
    <source>
        <strain evidence="3">TMW 2.1764</strain>
    </source>
</reference>
<feature type="region of interest" description="Disordered" evidence="1">
    <location>
        <begin position="92"/>
        <end position="112"/>
    </location>
</feature>
<evidence type="ECO:0000313" key="2">
    <source>
        <dbReference type="EMBL" id="KAE8129684.1"/>
    </source>
</evidence>
<organism evidence="2 3">
    <name type="scientific">Bifidobacterium tibiigranuli</name>
    <dbReference type="NCBI Taxonomy" id="2172043"/>
    <lineage>
        <taxon>Bacteria</taxon>
        <taxon>Bacillati</taxon>
        <taxon>Actinomycetota</taxon>
        <taxon>Actinomycetes</taxon>
        <taxon>Bifidobacteriales</taxon>
        <taxon>Bifidobacteriaceae</taxon>
        <taxon>Bifidobacterium</taxon>
    </lineage>
</organism>
<dbReference type="OrthoDB" id="5076913at2"/>
<dbReference type="AlphaFoldDB" id="A0A5N6S1I4"/>
<evidence type="ECO:0000256" key="1">
    <source>
        <dbReference type="SAM" id="MobiDB-lite"/>
    </source>
</evidence>
<protein>
    <submittedName>
        <fullName evidence="2">Uncharacterized protein</fullName>
    </submittedName>
</protein>
<comment type="caution">
    <text evidence="2">The sequence shown here is derived from an EMBL/GenBank/DDBJ whole genome shotgun (WGS) entry which is preliminary data.</text>
</comment>
<evidence type="ECO:0000313" key="3">
    <source>
        <dbReference type="Proteomes" id="UP000325415"/>
    </source>
</evidence>
<gene>
    <name evidence="2" type="ORF">DDE84_02485</name>
</gene>
<dbReference type="Proteomes" id="UP000325415">
    <property type="component" value="Unassembled WGS sequence"/>
</dbReference>
<name>A0A5N6S1I4_9BIFI</name>
<accession>A0A5N6S1I4</accession>
<keyword evidence="3" id="KW-1185">Reference proteome</keyword>
<dbReference type="EMBL" id="QDAG01000002">
    <property type="protein sequence ID" value="KAE8129684.1"/>
    <property type="molecule type" value="Genomic_DNA"/>
</dbReference>
<sequence>MRWFVDRLHEHGRVVRADFALHGWSLQKDLGNRLRYGDAIGLYECLADDPSTYTGAEVMGLDYPAGWADLTVIYALASDLFPKPLDGLARRRRTEARKADDDELRQAAGSMSPVFQHLYE</sequence>